<evidence type="ECO:0000313" key="1">
    <source>
        <dbReference type="EMBL" id="TKA11569.1"/>
    </source>
</evidence>
<dbReference type="EMBL" id="SUMC01000008">
    <property type="protein sequence ID" value="TKA11569.1"/>
    <property type="molecule type" value="Genomic_DNA"/>
</dbReference>
<proteinExistence type="predicted"/>
<sequence length="210" mass="22027">MPLLPSAVGQVWYVAFGSNMHRARLEYYLAGGRPPGGARTYPGCRDARRPERSVPVVLPGSLYFAGESPAWTGGMGFYDPEAPGELWGRAYLVTAGQFSDIAAQEMLWAPDRDLDLAEVLAHGRARLGSTRYGRLVCAGALDGVPALTCTAPGGMGDLALNRPSARYLAYIAGGLAEAGGWEAGEITAYLAGRPGAAGAWSPDEIAALVL</sequence>
<dbReference type="Proteomes" id="UP000305778">
    <property type="component" value="Unassembled WGS sequence"/>
</dbReference>
<dbReference type="Gene3D" id="3.10.490.10">
    <property type="entry name" value="Gamma-glutamyl cyclotransferase-like"/>
    <property type="match status" value="1"/>
</dbReference>
<reference evidence="1 2" key="1">
    <citation type="submission" date="2019-04" db="EMBL/GenBank/DDBJ databases">
        <title>Streptomyces oryziradicis sp. nov., a novel actinomycete isolated from rhizosphere soil of rice (Oryza sativa L.).</title>
        <authorList>
            <person name="Li C."/>
        </authorList>
    </citation>
    <scope>NUCLEOTIDE SEQUENCE [LARGE SCALE GENOMIC DNA]</scope>
    <source>
        <strain evidence="1 2">NEAU-C40</strain>
    </source>
</reference>
<name>A0A4V6WJB5_9ACTN</name>
<evidence type="ECO:0000313" key="2">
    <source>
        <dbReference type="Proteomes" id="UP000305778"/>
    </source>
</evidence>
<keyword evidence="2" id="KW-1185">Reference proteome</keyword>
<dbReference type="OrthoDB" id="3470041at2"/>
<organism evidence="1 2">
    <name type="scientific">Actinacidiphila oryziradicis</name>
    <dbReference type="NCBI Taxonomy" id="2571141"/>
    <lineage>
        <taxon>Bacteria</taxon>
        <taxon>Bacillati</taxon>
        <taxon>Actinomycetota</taxon>
        <taxon>Actinomycetes</taxon>
        <taxon>Kitasatosporales</taxon>
        <taxon>Streptomycetaceae</taxon>
        <taxon>Actinacidiphila</taxon>
    </lineage>
</organism>
<comment type="caution">
    <text evidence="1">The sequence shown here is derived from an EMBL/GenBank/DDBJ whole genome shotgun (WGS) entry which is preliminary data.</text>
</comment>
<accession>A0A4V6WJB5</accession>
<protein>
    <submittedName>
        <fullName evidence="1">Histone deacetylase</fullName>
    </submittedName>
</protein>
<dbReference type="RefSeq" id="WP_136723520.1">
    <property type="nucleotide sequence ID" value="NZ_JAOPYF010000208.1"/>
</dbReference>
<gene>
    <name evidence="1" type="ORF">FCI23_11020</name>
</gene>
<dbReference type="AlphaFoldDB" id="A0A4V6WJB5"/>